<keyword evidence="3" id="KW-1185">Reference proteome</keyword>
<feature type="compositionally biased region" description="Low complexity" evidence="1">
    <location>
        <begin position="127"/>
        <end position="149"/>
    </location>
</feature>
<evidence type="ECO:0000256" key="1">
    <source>
        <dbReference type="SAM" id="MobiDB-lite"/>
    </source>
</evidence>
<reference evidence="2" key="1">
    <citation type="journal article" date="2020" name="Stud. Mycol.">
        <title>101 Dothideomycetes genomes: a test case for predicting lifestyles and emergence of pathogens.</title>
        <authorList>
            <person name="Haridas S."/>
            <person name="Albert R."/>
            <person name="Binder M."/>
            <person name="Bloem J."/>
            <person name="Labutti K."/>
            <person name="Salamov A."/>
            <person name="Andreopoulos B."/>
            <person name="Baker S."/>
            <person name="Barry K."/>
            <person name="Bills G."/>
            <person name="Bluhm B."/>
            <person name="Cannon C."/>
            <person name="Castanera R."/>
            <person name="Culley D."/>
            <person name="Daum C."/>
            <person name="Ezra D."/>
            <person name="Gonzalez J."/>
            <person name="Henrissat B."/>
            <person name="Kuo A."/>
            <person name="Liang C."/>
            <person name="Lipzen A."/>
            <person name="Lutzoni F."/>
            <person name="Magnuson J."/>
            <person name="Mondo S."/>
            <person name="Nolan M."/>
            <person name="Ohm R."/>
            <person name="Pangilinan J."/>
            <person name="Park H.-J."/>
            <person name="Ramirez L."/>
            <person name="Alfaro M."/>
            <person name="Sun H."/>
            <person name="Tritt A."/>
            <person name="Yoshinaga Y."/>
            <person name="Zwiers L.-H."/>
            <person name="Turgeon B."/>
            <person name="Goodwin S."/>
            <person name="Spatafora J."/>
            <person name="Crous P."/>
            <person name="Grigoriev I."/>
        </authorList>
    </citation>
    <scope>NUCLEOTIDE SEQUENCE</scope>
    <source>
        <strain evidence="2">CBS 122367</strain>
    </source>
</reference>
<evidence type="ECO:0000313" key="2">
    <source>
        <dbReference type="EMBL" id="KAF2684735.1"/>
    </source>
</evidence>
<protein>
    <submittedName>
        <fullName evidence="2">Uncharacterized protein</fullName>
    </submittedName>
</protein>
<feature type="region of interest" description="Disordered" evidence="1">
    <location>
        <begin position="1"/>
        <end position="237"/>
    </location>
</feature>
<organism evidence="2 3">
    <name type="scientific">Lentithecium fluviatile CBS 122367</name>
    <dbReference type="NCBI Taxonomy" id="1168545"/>
    <lineage>
        <taxon>Eukaryota</taxon>
        <taxon>Fungi</taxon>
        <taxon>Dikarya</taxon>
        <taxon>Ascomycota</taxon>
        <taxon>Pezizomycotina</taxon>
        <taxon>Dothideomycetes</taxon>
        <taxon>Pleosporomycetidae</taxon>
        <taxon>Pleosporales</taxon>
        <taxon>Massarineae</taxon>
        <taxon>Lentitheciaceae</taxon>
        <taxon>Lentithecium</taxon>
    </lineage>
</organism>
<feature type="compositionally biased region" description="Polar residues" evidence="1">
    <location>
        <begin position="175"/>
        <end position="197"/>
    </location>
</feature>
<feature type="compositionally biased region" description="Polar residues" evidence="1">
    <location>
        <begin position="57"/>
        <end position="68"/>
    </location>
</feature>
<feature type="region of interest" description="Disordered" evidence="1">
    <location>
        <begin position="258"/>
        <end position="278"/>
    </location>
</feature>
<dbReference type="AlphaFoldDB" id="A0A6G1J3C7"/>
<dbReference type="OrthoDB" id="3795337at2759"/>
<sequence length="407" mass="44891">MVFPRNSEVHEDVDDGDVGNPSTPTHRRESGTGTGSTDDPYVPFEELDSELAESEGFPSSENLETSANSTPSRTPQSTQSVPITPPWRRIRANTSGQDRDQNPYLVFSPRDLRRLSNASGPLFNSPRRWQGSEGGRSRQSSLLSHSSTRPEFSDPDWQGQKGDHYRTDSPEISPRSMQPSDGSRSRQPSSLNLTSFPTPRPVESDRRDTTSSGTSYATGRRGAISAASVPPHPQAGTQQTMLGVHEFLATEEFGFRCGQQDRGAGRSRRPPNPFDRAHDEVWGAHYTRGLESTTPAVRVVGNPSSPSLPNFQWSPLVNVMTQTPEHPNGSYDPQWARQQCIRALTAMGASIATVLQRGRDWERIVVDVPIPIQEVLLNYPDLLIWYNKLQQDAALAQSGGCPDGYLV</sequence>
<evidence type="ECO:0000313" key="3">
    <source>
        <dbReference type="Proteomes" id="UP000799291"/>
    </source>
</evidence>
<gene>
    <name evidence="2" type="ORF">K458DRAFT_26141</name>
</gene>
<proteinExistence type="predicted"/>
<feature type="compositionally biased region" description="Low complexity" evidence="1">
    <location>
        <begin position="69"/>
        <end position="80"/>
    </location>
</feature>
<accession>A0A6G1J3C7</accession>
<dbReference type="Proteomes" id="UP000799291">
    <property type="component" value="Unassembled WGS sequence"/>
</dbReference>
<dbReference type="EMBL" id="MU005580">
    <property type="protein sequence ID" value="KAF2684735.1"/>
    <property type="molecule type" value="Genomic_DNA"/>
</dbReference>
<name>A0A6G1J3C7_9PLEO</name>